<gene>
    <name evidence="1" type="ORF">QYM36_014791</name>
</gene>
<organism evidence="1 2">
    <name type="scientific">Artemia franciscana</name>
    <name type="common">Brine shrimp</name>
    <name type="synonym">Artemia sanfranciscana</name>
    <dbReference type="NCBI Taxonomy" id="6661"/>
    <lineage>
        <taxon>Eukaryota</taxon>
        <taxon>Metazoa</taxon>
        <taxon>Ecdysozoa</taxon>
        <taxon>Arthropoda</taxon>
        <taxon>Crustacea</taxon>
        <taxon>Branchiopoda</taxon>
        <taxon>Anostraca</taxon>
        <taxon>Artemiidae</taxon>
        <taxon>Artemia</taxon>
    </lineage>
</organism>
<dbReference type="EMBL" id="JAVRJZ010000019">
    <property type="protein sequence ID" value="KAK2706872.1"/>
    <property type="molecule type" value="Genomic_DNA"/>
</dbReference>
<evidence type="ECO:0008006" key="3">
    <source>
        <dbReference type="Google" id="ProtNLM"/>
    </source>
</evidence>
<dbReference type="PANTHER" id="PTHR15889:SF2">
    <property type="entry name" value="LARGE RIBOSOMAL SUBUNIT PROTEIN ML37"/>
    <property type="match status" value="1"/>
</dbReference>
<evidence type="ECO:0000313" key="2">
    <source>
        <dbReference type="Proteomes" id="UP001187531"/>
    </source>
</evidence>
<comment type="caution">
    <text evidence="1">The sequence shown here is derived from an EMBL/GenBank/DDBJ whole genome shotgun (WGS) entry which is preliminary data.</text>
</comment>
<evidence type="ECO:0000313" key="1">
    <source>
        <dbReference type="EMBL" id="KAK2706872.1"/>
    </source>
</evidence>
<reference evidence="1" key="1">
    <citation type="submission" date="2023-07" db="EMBL/GenBank/DDBJ databases">
        <title>Chromosome-level genome assembly of Artemia franciscana.</title>
        <authorList>
            <person name="Jo E."/>
        </authorList>
    </citation>
    <scope>NUCLEOTIDE SEQUENCE</scope>
    <source>
        <tissue evidence="1">Whole body</tissue>
    </source>
</reference>
<dbReference type="PANTHER" id="PTHR15889">
    <property type="entry name" value="MITOCHONDRIAL RIBOSOMAL PROTEIN L37"/>
    <property type="match status" value="1"/>
</dbReference>
<name>A0AA88KWR5_ARTSF</name>
<dbReference type="InterPro" id="IPR052482">
    <property type="entry name" value="mtLSU_mL37"/>
</dbReference>
<dbReference type="EMBL" id="JAVRJZ010000019">
    <property type="protein sequence ID" value="KAK2706870.1"/>
    <property type="molecule type" value="Genomic_DNA"/>
</dbReference>
<sequence length="423" mass="48495">MKVTPTLLKQHLLRQFNNKWIALGKVVIHENDAKQKCEELGLKVYDPLEEFSKPKEADYEVSYVKVAPDLLQDEPYVYPNNKTHPDWKEEPVLYHDHSTELLGGLKQAQSLTKSIVIQGMPERVQSLIDNPVITFEDDQAERIVFKTHLLDAVQKKLPRIFEGPWTLNPYRHAKPYGPEKKRRNHSMINQLILTADRLSTKVDPRLSARILRKCPKISVPVELHGKKIYFFVTPSAMLLSDKSISPYASSQLMENLNTLSLPDIYPMHPTVNINPSNIYPTTPLSYAGELEAQRKSHIHFMLMSSDVDCFKQEENPEIIESALLANTFAAAVAQARYLYGDDVRELPEPVTMNVGMFHVTDWIFGSYQLNTIDLENSSSKNVFWLHRPKSLYKKADYVDGIPVLQEFSPDFLKYFVALYTSAC</sequence>
<proteinExistence type="predicted"/>
<dbReference type="GO" id="GO:0005739">
    <property type="term" value="C:mitochondrion"/>
    <property type="evidence" value="ECO:0007669"/>
    <property type="project" value="TreeGrafter"/>
</dbReference>
<dbReference type="AlphaFoldDB" id="A0AA88KWR5"/>
<keyword evidence="2" id="KW-1185">Reference proteome</keyword>
<protein>
    <recommendedName>
        <fullName evidence="3">39S ribosomal protein L37, mitochondrial</fullName>
    </recommendedName>
</protein>
<accession>A0AA88KWR5</accession>
<dbReference type="Proteomes" id="UP001187531">
    <property type="component" value="Unassembled WGS sequence"/>
</dbReference>